<evidence type="ECO:0000313" key="2">
    <source>
        <dbReference type="Proteomes" id="UP001223072"/>
    </source>
</evidence>
<reference evidence="1 2" key="1">
    <citation type="submission" date="2023-07" db="EMBL/GenBank/DDBJ databases">
        <title>Comparative genomics of wheat-associated soil bacteria to identify genetic determinants of phenazine resistance.</title>
        <authorList>
            <person name="Mouncey N."/>
        </authorList>
    </citation>
    <scope>NUCLEOTIDE SEQUENCE [LARGE SCALE GENOMIC DNA]</scope>
    <source>
        <strain evidence="1 2">W2I16</strain>
    </source>
</reference>
<protein>
    <submittedName>
        <fullName evidence="1">Uncharacterized protein</fullName>
    </submittedName>
</protein>
<dbReference type="Proteomes" id="UP001223072">
    <property type="component" value="Unassembled WGS sequence"/>
</dbReference>
<comment type="caution">
    <text evidence="1">The sequence shown here is derived from an EMBL/GenBank/DDBJ whole genome shotgun (WGS) entry which is preliminary data.</text>
</comment>
<organism evidence="1 2">
    <name type="scientific">Streptomyces turgidiscabies</name>
    <dbReference type="NCBI Taxonomy" id="85558"/>
    <lineage>
        <taxon>Bacteria</taxon>
        <taxon>Bacillati</taxon>
        <taxon>Actinomycetota</taxon>
        <taxon>Actinomycetes</taxon>
        <taxon>Kitasatosporales</taxon>
        <taxon>Streptomycetaceae</taxon>
        <taxon>Streptomyces</taxon>
    </lineage>
</organism>
<name>A0ABU0RVZ6_9ACTN</name>
<keyword evidence="2" id="KW-1185">Reference proteome</keyword>
<sequence length="53" mass="5682">MSCHPMTAAAGVRVVSLGGYQYTHNGPWVWASAESVAWCNLGDEIIGDWTQTG</sequence>
<gene>
    <name evidence="1" type="ORF">QFZ49_006100</name>
</gene>
<proteinExistence type="predicted"/>
<evidence type="ECO:0000313" key="1">
    <source>
        <dbReference type="EMBL" id="MDQ0936125.1"/>
    </source>
</evidence>
<accession>A0ABU0RVZ6</accession>
<dbReference type="EMBL" id="JAUSZS010000008">
    <property type="protein sequence ID" value="MDQ0936125.1"/>
    <property type="molecule type" value="Genomic_DNA"/>
</dbReference>